<accession>A0A8H8DH25</accession>
<evidence type="ECO:0000313" key="2">
    <source>
        <dbReference type="EMBL" id="KAG5458334.1"/>
    </source>
</evidence>
<evidence type="ECO:0000313" key="3">
    <source>
        <dbReference type="Proteomes" id="UP000673691"/>
    </source>
</evidence>
<keyword evidence="3" id="KW-1185">Reference proteome</keyword>
<keyword evidence="1" id="KW-0472">Membrane</keyword>
<protein>
    <submittedName>
        <fullName evidence="2">Uncharacterized protein</fullName>
    </submittedName>
</protein>
<dbReference type="AlphaFoldDB" id="A0A8H8DH25"/>
<dbReference type="EMBL" id="JAEFCI010008641">
    <property type="protein sequence ID" value="KAG5458334.1"/>
    <property type="molecule type" value="Genomic_DNA"/>
</dbReference>
<evidence type="ECO:0000256" key="1">
    <source>
        <dbReference type="SAM" id="Phobius"/>
    </source>
</evidence>
<reference evidence="2 3" key="1">
    <citation type="journal article" name="Sci. Rep.">
        <title>Genome-scale phylogenetic analyses confirm Olpidium as the closest living zoosporic fungus to the non-flagellated, terrestrial fungi.</title>
        <authorList>
            <person name="Chang Y."/>
            <person name="Rochon D."/>
            <person name="Sekimoto S."/>
            <person name="Wang Y."/>
            <person name="Chovatia M."/>
            <person name="Sandor L."/>
            <person name="Salamov A."/>
            <person name="Grigoriev I.V."/>
            <person name="Stajich J.E."/>
            <person name="Spatafora J.W."/>
        </authorList>
    </citation>
    <scope>NUCLEOTIDE SEQUENCE [LARGE SCALE GENOMIC DNA]</scope>
    <source>
        <strain evidence="2">S191</strain>
    </source>
</reference>
<keyword evidence="1" id="KW-0812">Transmembrane</keyword>
<proteinExistence type="predicted"/>
<feature type="transmembrane region" description="Helical" evidence="1">
    <location>
        <begin position="42"/>
        <end position="62"/>
    </location>
</feature>
<keyword evidence="1" id="KW-1133">Transmembrane helix</keyword>
<dbReference type="Proteomes" id="UP000673691">
    <property type="component" value="Unassembled WGS sequence"/>
</dbReference>
<sequence length="154" mass="16124">PANFEPIPVDPWLRLLSAGRHHGHGHARRDASPMTFPCAARLAGAFAAVAAAVAAAVVVVVLPGRSAALAAPNGDPCAPLPVAMTNREFEEASELPVPLDCSEVTELAEYARPVVATSERKILVAASGAPDARAIFRKVVECPVCHGCMHYNKV</sequence>
<comment type="caution">
    <text evidence="2">The sequence shown here is derived from an EMBL/GenBank/DDBJ whole genome shotgun (WGS) entry which is preliminary data.</text>
</comment>
<name>A0A8H8DH25_9FUNG</name>
<organism evidence="2 3">
    <name type="scientific">Olpidium bornovanus</name>
    <dbReference type="NCBI Taxonomy" id="278681"/>
    <lineage>
        <taxon>Eukaryota</taxon>
        <taxon>Fungi</taxon>
        <taxon>Fungi incertae sedis</taxon>
        <taxon>Olpidiomycota</taxon>
        <taxon>Olpidiomycotina</taxon>
        <taxon>Olpidiomycetes</taxon>
        <taxon>Olpidiales</taxon>
        <taxon>Olpidiaceae</taxon>
        <taxon>Olpidium</taxon>
    </lineage>
</organism>
<gene>
    <name evidence="2" type="ORF">BJ554DRAFT_1453</name>
</gene>
<feature type="non-terminal residue" evidence="2">
    <location>
        <position position="1"/>
    </location>
</feature>